<dbReference type="EMBL" id="JAPEVB010000001">
    <property type="protein sequence ID" value="KAJ4397042.1"/>
    <property type="molecule type" value="Genomic_DNA"/>
</dbReference>
<evidence type="ECO:0000256" key="1">
    <source>
        <dbReference type="ARBA" id="ARBA00005179"/>
    </source>
</evidence>
<keyword evidence="3" id="KW-0949">S-adenosyl-L-methionine</keyword>
<evidence type="ECO:0000259" key="5">
    <source>
        <dbReference type="Pfam" id="PF13649"/>
    </source>
</evidence>
<evidence type="ECO:0000256" key="2">
    <source>
        <dbReference type="ARBA" id="ARBA00022679"/>
    </source>
</evidence>
<dbReference type="InterPro" id="IPR029063">
    <property type="entry name" value="SAM-dependent_MTases_sf"/>
</dbReference>
<dbReference type="Pfam" id="PF13649">
    <property type="entry name" value="Methyltransf_25"/>
    <property type="match status" value="1"/>
</dbReference>
<name>A0A9W8Z1C7_9PEZI</name>
<dbReference type="PANTHER" id="PTHR35897">
    <property type="entry name" value="METHYLTRANSFERASE AUSD"/>
    <property type="match status" value="1"/>
</dbReference>
<dbReference type="Gene3D" id="3.40.50.150">
    <property type="entry name" value="Vaccinia Virus protein VP39"/>
    <property type="match status" value="1"/>
</dbReference>
<dbReference type="AlphaFoldDB" id="A0A9W8Z1C7"/>
<dbReference type="InterPro" id="IPR051654">
    <property type="entry name" value="Meroterpenoid_MTases"/>
</dbReference>
<dbReference type="SUPFAM" id="SSF53335">
    <property type="entry name" value="S-adenosyl-L-methionine-dependent methyltransferases"/>
    <property type="match status" value="1"/>
</dbReference>
<dbReference type="PANTHER" id="PTHR35897:SF1">
    <property type="entry name" value="METHYLTRANSFERASE AUSD"/>
    <property type="match status" value="1"/>
</dbReference>
<dbReference type="GO" id="GO:0016740">
    <property type="term" value="F:transferase activity"/>
    <property type="evidence" value="ECO:0007669"/>
    <property type="project" value="UniProtKB-KW"/>
</dbReference>
<comment type="pathway">
    <text evidence="1">Secondary metabolite biosynthesis.</text>
</comment>
<sequence>MVKSEDVVGRVEASYTQWYAEELPLPGESGAAPLEGGLKLIEDYTGLSREEVRRHVKDIRDKSYAIYKYPCLGRWRFLPLYLPGFPEYQNILSRLKSGEKLLDAGCCFGHVLRQLALSGVPAENLAGADVHKEFIDLGYELFQDRDRFQARFVVGDVLNSSPSLDSLDGQFSIIHASSFFHLFGWDDQVKIGTRLVRFFQPESTTAMVVGRQVGRYEAPSVEAWREEQARGVEGKSKNYHHDLKSWQLMWDEIGGKTGTMWEVSGEFFSRVADGIASPILQYTVKKVT</sequence>
<organism evidence="6 7">
    <name type="scientific">Gnomoniopsis smithogilvyi</name>
    <dbReference type="NCBI Taxonomy" id="1191159"/>
    <lineage>
        <taxon>Eukaryota</taxon>
        <taxon>Fungi</taxon>
        <taxon>Dikarya</taxon>
        <taxon>Ascomycota</taxon>
        <taxon>Pezizomycotina</taxon>
        <taxon>Sordariomycetes</taxon>
        <taxon>Sordariomycetidae</taxon>
        <taxon>Diaporthales</taxon>
        <taxon>Gnomoniaceae</taxon>
        <taxon>Gnomoniopsis</taxon>
    </lineage>
</organism>
<keyword evidence="7" id="KW-1185">Reference proteome</keyword>
<comment type="similarity">
    <text evidence="4">Belongs to the class I-like SAM-binding methyltransferase superfamily.</text>
</comment>
<gene>
    <name evidence="6" type="ORF">N0V93_001266</name>
</gene>
<reference evidence="6" key="1">
    <citation type="submission" date="2022-10" db="EMBL/GenBank/DDBJ databases">
        <title>Tapping the CABI collections for fungal endophytes: first genome assemblies for Collariella, Neodidymelliopsis, Ascochyta clinopodiicola, Didymella pomorum, Didymosphaeria variabile, Neocosmospora piperis and Neocucurbitaria cava.</title>
        <authorList>
            <person name="Hill R."/>
        </authorList>
    </citation>
    <scope>NUCLEOTIDE SEQUENCE</scope>
    <source>
        <strain evidence="6">IMI 355082</strain>
    </source>
</reference>
<evidence type="ECO:0000313" key="6">
    <source>
        <dbReference type="EMBL" id="KAJ4397042.1"/>
    </source>
</evidence>
<evidence type="ECO:0000256" key="3">
    <source>
        <dbReference type="ARBA" id="ARBA00022691"/>
    </source>
</evidence>
<accession>A0A9W8Z1C7</accession>
<comment type="caution">
    <text evidence="6">The sequence shown here is derived from an EMBL/GenBank/DDBJ whole genome shotgun (WGS) entry which is preliminary data.</text>
</comment>
<feature type="domain" description="Methyltransferase" evidence="5">
    <location>
        <begin position="102"/>
        <end position="201"/>
    </location>
</feature>
<dbReference type="Proteomes" id="UP001140453">
    <property type="component" value="Unassembled WGS sequence"/>
</dbReference>
<keyword evidence="2" id="KW-0808">Transferase</keyword>
<proteinExistence type="inferred from homology"/>
<dbReference type="OrthoDB" id="2094832at2759"/>
<dbReference type="InterPro" id="IPR041698">
    <property type="entry name" value="Methyltransf_25"/>
</dbReference>
<evidence type="ECO:0000256" key="4">
    <source>
        <dbReference type="ARBA" id="ARBA00038314"/>
    </source>
</evidence>
<evidence type="ECO:0000313" key="7">
    <source>
        <dbReference type="Proteomes" id="UP001140453"/>
    </source>
</evidence>
<protein>
    <recommendedName>
        <fullName evidence="5">Methyltransferase domain-containing protein</fullName>
    </recommendedName>
</protein>